<evidence type="ECO:0000256" key="8">
    <source>
        <dbReference type="ARBA" id="ARBA00022884"/>
    </source>
</evidence>
<feature type="region of interest" description="Disordered" evidence="10">
    <location>
        <begin position="84"/>
        <end position="154"/>
    </location>
</feature>
<keyword evidence="13" id="KW-1185">Reference proteome</keyword>
<evidence type="ECO:0000256" key="7">
    <source>
        <dbReference type="ARBA" id="ARBA00022490"/>
    </source>
</evidence>
<dbReference type="STRING" id="670386.D3BPI6"/>
<evidence type="ECO:0000313" key="12">
    <source>
        <dbReference type="EMBL" id="EFA76704.1"/>
    </source>
</evidence>
<keyword evidence="9" id="KW-0539">Nucleus</keyword>
<dbReference type="EMBL" id="ADBJ01000044">
    <property type="protein sequence ID" value="EFA76704.1"/>
    <property type="molecule type" value="Genomic_DNA"/>
</dbReference>
<proteinExistence type="inferred from homology"/>
<evidence type="ECO:0000256" key="5">
    <source>
        <dbReference type="ARBA" id="ARBA00016034"/>
    </source>
</evidence>
<evidence type="ECO:0000256" key="1">
    <source>
        <dbReference type="ARBA" id="ARBA00003975"/>
    </source>
</evidence>
<evidence type="ECO:0000256" key="6">
    <source>
        <dbReference type="ARBA" id="ARBA00022448"/>
    </source>
</evidence>
<comment type="subcellular location">
    <subcellularLocation>
        <location evidence="3">Cytoplasm</location>
    </subcellularLocation>
    <subcellularLocation>
        <location evidence="2">Nucleus</location>
    </subcellularLocation>
</comment>
<accession>D3BPI6</accession>
<feature type="compositionally biased region" description="Polar residues" evidence="10">
    <location>
        <begin position="42"/>
        <end position="54"/>
    </location>
</feature>
<dbReference type="CDD" id="cd09232">
    <property type="entry name" value="Snurportin-1_C"/>
    <property type="match status" value="1"/>
</dbReference>
<evidence type="ECO:0000256" key="4">
    <source>
        <dbReference type="ARBA" id="ARBA00007540"/>
    </source>
</evidence>
<gene>
    <name evidence="12" type="ORF">PPL_09455</name>
</gene>
<dbReference type="PANTHER" id="PTHR13403">
    <property type="entry name" value="SNURPORTIN1 RNUT1 PROTEIN RNA, U TRANSPORTER 1"/>
    <property type="match status" value="1"/>
</dbReference>
<comment type="similarity">
    <text evidence="4">Belongs to the snurportin family.</text>
</comment>
<comment type="function">
    <text evidence="1">Functions as an U snRNP-specific nuclear import adapter. Involved in the trimethylguanosine (m3G)-cap-dependent nuclear import of U snRNPs. Binds specifically to the terminal m3G-cap U snRNAs.</text>
</comment>
<keyword evidence="7" id="KW-0963">Cytoplasm</keyword>
<sequence>MDGGQELQPMGSSKKSNEDGVLLSALFGATQFKDVDHEFSHRQQSFKSTISTPESQKRREYYLEKQKLKRRDLVNQLRSVVSDSQNYTIKQQQQQQDNNNDIAIDEQNNDNSINDSLDLNDSMEVSNIDSNSNNNNTQKNRDKRKKQKEKKQMKEISHYSNHLMLAESMTDIPMYFSDEWFAVPVSQGKRCLVISQREITVARSPDGHVMSTFHSTLPFGSPASRESTGNVANRYCILDCLYEPFKSVYYILDILCWKGNMLCDCDTEFRFFWKQTKLAETTASTRSNYNPHPFISLPSYGCDLESLDQLNQLRIQSHQTPEPTTTTTTPINDKQYPIEFILFYHKESHYDFGSTPLLLSLSSHHLPDLVEKLKIDSNSNMDNKNN</sequence>
<evidence type="ECO:0000256" key="3">
    <source>
        <dbReference type="ARBA" id="ARBA00004496"/>
    </source>
</evidence>
<dbReference type="Proteomes" id="UP000001396">
    <property type="component" value="Unassembled WGS sequence"/>
</dbReference>
<comment type="caution">
    <text evidence="12">The sequence shown here is derived from an EMBL/GenBank/DDBJ whole genome shotgun (WGS) entry which is preliminary data.</text>
</comment>
<dbReference type="PANTHER" id="PTHR13403:SF6">
    <property type="entry name" value="SNURPORTIN-1"/>
    <property type="match status" value="1"/>
</dbReference>
<dbReference type="GO" id="GO:0061015">
    <property type="term" value="P:snRNA import into nucleus"/>
    <property type="evidence" value="ECO:0007669"/>
    <property type="project" value="InterPro"/>
</dbReference>
<dbReference type="InterPro" id="IPR017336">
    <property type="entry name" value="Snurportin-1"/>
</dbReference>
<feature type="region of interest" description="Disordered" evidence="10">
    <location>
        <begin position="38"/>
        <end position="58"/>
    </location>
</feature>
<dbReference type="InterPro" id="IPR047857">
    <property type="entry name" value="Snurportin1_C"/>
</dbReference>
<dbReference type="SUPFAM" id="SSF56091">
    <property type="entry name" value="DNA ligase/mRNA capping enzyme, catalytic domain"/>
    <property type="match status" value="1"/>
</dbReference>
<feature type="compositionally biased region" description="Low complexity" evidence="10">
    <location>
        <begin position="85"/>
        <end position="102"/>
    </location>
</feature>
<evidence type="ECO:0000259" key="11">
    <source>
        <dbReference type="Pfam" id="PF21974"/>
    </source>
</evidence>
<feature type="compositionally biased region" description="Low complexity" evidence="10">
    <location>
        <begin position="109"/>
        <end position="138"/>
    </location>
</feature>
<dbReference type="GO" id="GO:0005737">
    <property type="term" value="C:cytoplasm"/>
    <property type="evidence" value="ECO:0007669"/>
    <property type="project" value="UniProtKB-SubCell"/>
</dbReference>
<name>D3BPI6_HETP5</name>
<keyword evidence="8" id="KW-0694">RNA-binding</keyword>
<dbReference type="GO" id="GO:0005634">
    <property type="term" value="C:nucleus"/>
    <property type="evidence" value="ECO:0007669"/>
    <property type="project" value="UniProtKB-SubCell"/>
</dbReference>
<organism evidence="12 13">
    <name type="scientific">Heterostelium pallidum (strain ATCC 26659 / Pp 5 / PN500)</name>
    <name type="common">Cellular slime mold</name>
    <name type="synonym">Polysphondylium pallidum</name>
    <dbReference type="NCBI Taxonomy" id="670386"/>
    <lineage>
        <taxon>Eukaryota</taxon>
        <taxon>Amoebozoa</taxon>
        <taxon>Evosea</taxon>
        <taxon>Eumycetozoa</taxon>
        <taxon>Dictyostelia</taxon>
        <taxon>Acytosteliales</taxon>
        <taxon>Acytosteliaceae</taxon>
        <taxon>Heterostelium</taxon>
    </lineage>
</organism>
<evidence type="ECO:0000256" key="9">
    <source>
        <dbReference type="ARBA" id="ARBA00023242"/>
    </source>
</evidence>
<dbReference type="GO" id="GO:0003723">
    <property type="term" value="F:RNA binding"/>
    <property type="evidence" value="ECO:0007669"/>
    <property type="project" value="UniProtKB-KW"/>
</dbReference>
<protein>
    <recommendedName>
        <fullName evidence="5">Snurportin-1</fullName>
    </recommendedName>
</protein>
<dbReference type="Gene3D" id="3.30.470.30">
    <property type="entry name" value="DNA ligase/mRNA capping enzyme"/>
    <property type="match status" value="1"/>
</dbReference>
<dbReference type="OMA" id="RCLVISQ"/>
<feature type="domain" description="Snurportin-1 m3G cap-binding" evidence="11">
    <location>
        <begin position="163"/>
        <end position="359"/>
    </location>
</feature>
<reference evidence="12 13" key="1">
    <citation type="journal article" date="2011" name="Genome Res.">
        <title>Phylogeny-wide analysis of social amoeba genomes highlights ancient origins for complex intercellular communication.</title>
        <authorList>
            <person name="Heidel A.J."/>
            <person name="Lawal H.M."/>
            <person name="Felder M."/>
            <person name="Schilde C."/>
            <person name="Helps N.R."/>
            <person name="Tunggal B."/>
            <person name="Rivero F."/>
            <person name="John U."/>
            <person name="Schleicher M."/>
            <person name="Eichinger L."/>
            <person name="Platzer M."/>
            <person name="Noegel A.A."/>
            <person name="Schaap P."/>
            <person name="Gloeckner G."/>
        </authorList>
    </citation>
    <scope>NUCLEOTIDE SEQUENCE [LARGE SCALE GENOMIC DNA]</scope>
    <source>
        <strain evidence="13">ATCC 26659 / Pp 5 / PN500</strain>
    </source>
</reference>
<evidence type="ECO:0000313" key="13">
    <source>
        <dbReference type="Proteomes" id="UP000001396"/>
    </source>
</evidence>
<keyword evidence="6" id="KW-0813">Transport</keyword>
<dbReference type="RefSeq" id="XP_020428836.1">
    <property type="nucleotide sequence ID" value="XM_020580249.1"/>
</dbReference>
<dbReference type="AlphaFoldDB" id="D3BPI6"/>
<dbReference type="Pfam" id="PF21974">
    <property type="entry name" value="SPN1_m3Gcap_bd"/>
    <property type="match status" value="1"/>
</dbReference>
<dbReference type="GeneID" id="31364930"/>
<dbReference type="FunCoup" id="D3BPI6">
    <property type="interactions" value="9"/>
</dbReference>
<evidence type="ECO:0000256" key="2">
    <source>
        <dbReference type="ARBA" id="ARBA00004123"/>
    </source>
</evidence>
<evidence type="ECO:0000256" key="10">
    <source>
        <dbReference type="SAM" id="MobiDB-lite"/>
    </source>
</evidence>
<dbReference type="InParanoid" id="D3BPI6"/>